<dbReference type="PANTHER" id="PTHR18947:SF28">
    <property type="entry name" value="GIRDIN, ISOFORM A"/>
    <property type="match status" value="1"/>
</dbReference>
<feature type="coiled-coil region" evidence="4">
    <location>
        <begin position="657"/>
        <end position="684"/>
    </location>
</feature>
<dbReference type="Gene3D" id="1.10.418.10">
    <property type="entry name" value="Calponin-like domain"/>
    <property type="match status" value="1"/>
</dbReference>
<dbReference type="Proteomes" id="UP000799772">
    <property type="component" value="Unassembled WGS sequence"/>
</dbReference>
<dbReference type="Pfam" id="PF19047">
    <property type="entry name" value="HOOK_N"/>
    <property type="match status" value="1"/>
</dbReference>
<name>A0A9P4I3Q2_9PEZI</name>
<evidence type="ECO:0000256" key="1">
    <source>
        <dbReference type="ARBA" id="ARBA00004496"/>
    </source>
</evidence>
<evidence type="ECO:0000256" key="4">
    <source>
        <dbReference type="SAM" id="Coils"/>
    </source>
</evidence>
<dbReference type="GO" id="GO:0030705">
    <property type="term" value="P:cytoskeleton-dependent intracellular transport"/>
    <property type="evidence" value="ECO:0007669"/>
    <property type="project" value="InterPro"/>
</dbReference>
<dbReference type="GO" id="GO:0008017">
    <property type="term" value="F:microtubule binding"/>
    <property type="evidence" value="ECO:0007669"/>
    <property type="project" value="TreeGrafter"/>
</dbReference>
<keyword evidence="8" id="KW-1185">Reference proteome</keyword>
<dbReference type="SUPFAM" id="SSF116907">
    <property type="entry name" value="Hook domain"/>
    <property type="match status" value="1"/>
</dbReference>
<dbReference type="InterPro" id="IPR036872">
    <property type="entry name" value="CH_dom_sf"/>
</dbReference>
<protein>
    <recommendedName>
        <fullName evidence="6">HOOK N-terminal domain-containing protein</fullName>
    </recommendedName>
</protein>
<organism evidence="7 8">
    <name type="scientific">Rhizodiscina lignyota</name>
    <dbReference type="NCBI Taxonomy" id="1504668"/>
    <lineage>
        <taxon>Eukaryota</taxon>
        <taxon>Fungi</taxon>
        <taxon>Dikarya</taxon>
        <taxon>Ascomycota</taxon>
        <taxon>Pezizomycotina</taxon>
        <taxon>Dothideomycetes</taxon>
        <taxon>Pleosporomycetidae</taxon>
        <taxon>Aulographales</taxon>
        <taxon>Rhizodiscinaceae</taxon>
        <taxon>Rhizodiscina</taxon>
    </lineage>
</organism>
<accession>A0A9P4I3Q2</accession>
<dbReference type="CDD" id="cd22211">
    <property type="entry name" value="HkD_SF"/>
    <property type="match status" value="1"/>
</dbReference>
<evidence type="ECO:0000256" key="2">
    <source>
        <dbReference type="ARBA" id="ARBA00022490"/>
    </source>
</evidence>
<comment type="subcellular location">
    <subcellularLocation>
        <location evidence="1">Cytoplasm</location>
    </subcellularLocation>
</comment>
<evidence type="ECO:0000259" key="6">
    <source>
        <dbReference type="Pfam" id="PF19047"/>
    </source>
</evidence>
<gene>
    <name evidence="7" type="ORF">NA57DRAFT_23428</name>
</gene>
<dbReference type="GO" id="GO:0051959">
    <property type="term" value="F:dynein light intermediate chain binding"/>
    <property type="evidence" value="ECO:0007669"/>
    <property type="project" value="TreeGrafter"/>
</dbReference>
<feature type="coiled-coil region" evidence="4">
    <location>
        <begin position="409"/>
        <end position="463"/>
    </location>
</feature>
<keyword evidence="2" id="KW-0963">Cytoplasm</keyword>
<dbReference type="EMBL" id="ML978141">
    <property type="protein sequence ID" value="KAF2092928.1"/>
    <property type="molecule type" value="Genomic_DNA"/>
</dbReference>
<dbReference type="AlphaFoldDB" id="A0A9P4I3Q2"/>
<dbReference type="InterPro" id="IPR043936">
    <property type="entry name" value="HOOK_N"/>
</dbReference>
<keyword evidence="3 4" id="KW-0175">Coiled coil</keyword>
<reference evidence="7" key="1">
    <citation type="journal article" date="2020" name="Stud. Mycol.">
        <title>101 Dothideomycetes genomes: a test case for predicting lifestyles and emergence of pathogens.</title>
        <authorList>
            <person name="Haridas S."/>
            <person name="Albert R."/>
            <person name="Binder M."/>
            <person name="Bloem J."/>
            <person name="Labutti K."/>
            <person name="Salamov A."/>
            <person name="Andreopoulos B."/>
            <person name="Baker S."/>
            <person name="Barry K."/>
            <person name="Bills G."/>
            <person name="Bluhm B."/>
            <person name="Cannon C."/>
            <person name="Castanera R."/>
            <person name="Culley D."/>
            <person name="Daum C."/>
            <person name="Ezra D."/>
            <person name="Gonzalez J."/>
            <person name="Henrissat B."/>
            <person name="Kuo A."/>
            <person name="Liang C."/>
            <person name="Lipzen A."/>
            <person name="Lutzoni F."/>
            <person name="Magnuson J."/>
            <person name="Mondo S."/>
            <person name="Nolan M."/>
            <person name="Ohm R."/>
            <person name="Pangilinan J."/>
            <person name="Park H.-J."/>
            <person name="Ramirez L."/>
            <person name="Alfaro M."/>
            <person name="Sun H."/>
            <person name="Tritt A."/>
            <person name="Yoshinaga Y."/>
            <person name="Zwiers L.-H."/>
            <person name="Turgeon B."/>
            <person name="Goodwin S."/>
            <person name="Spatafora J."/>
            <person name="Crous P."/>
            <person name="Grigoriev I."/>
        </authorList>
    </citation>
    <scope>NUCLEOTIDE SEQUENCE</scope>
    <source>
        <strain evidence="7">CBS 133067</strain>
    </source>
</reference>
<dbReference type="GO" id="GO:0005815">
    <property type="term" value="C:microtubule organizing center"/>
    <property type="evidence" value="ECO:0007669"/>
    <property type="project" value="TreeGrafter"/>
</dbReference>
<dbReference type="PANTHER" id="PTHR18947">
    <property type="entry name" value="HOOK PROTEINS"/>
    <property type="match status" value="1"/>
</dbReference>
<evidence type="ECO:0000313" key="8">
    <source>
        <dbReference type="Proteomes" id="UP000799772"/>
    </source>
</evidence>
<feature type="region of interest" description="Disordered" evidence="5">
    <location>
        <begin position="166"/>
        <end position="195"/>
    </location>
</feature>
<feature type="region of interest" description="Disordered" evidence="5">
    <location>
        <begin position="241"/>
        <end position="268"/>
    </location>
</feature>
<sequence length="747" mass="84501">MDSTSSALASALFQWINTFALPSRVESWRDLEDGQILWLVLQNIDPGYFQGSLPGTDRKSTDNWIPRWQNLKHIDRMATTYIRDECGQLQYLSRNMNPDLKAIAIDGSPEQSLKLLQSVLLAAMYSPVSNQRMVKIMQGLGGKVGAPIMNAIQEAEALDARLEEYGTSQDDSNDIDTSGESDSAPRGASFDRDPELEREEKLIQAMQKNKELDDQVTLLTEDKKEGEETIAKLKQRLAATEDELERRQQHGISDQDLDDYRSKSQSERDYIAELESDLQFNKSKVEEQDRQIERLKEDATTKQQLRDELQLAKAECDELASKAKATENLKKKIQVLQDDAKSAASLRSQLQAANEKLEELEPLRDENIMLRKANEESAKAIANGEQAVFDQKTARQHKEHEYNVLLQKYDQQKDMNARLMETIREQEEHIRDSGNQGGDGERLESLDDELEATEKSQQVLSKATTKAAATDAVLLQQKLDAQSYRVHDLEEKYLNVYQENLGLNDVITTGAGSDQLEETSYFVRQRDQLQATSKELEGTKSKYIASTSELADLKHRLAAAETGDSNANVEALKFNKERQEHTEKLELDNQELRDLVWHALKRDNANVPDDIRESNEYKLIREQLVVLHAASSADAPQTIDHTAARLADRAIKAGKELQDTTKRAEEHVAQIQSLQRELEMAKKVGGDGALVCVTADELVNLRRENKLLTSAWYDLTSRLQSNTVVLQRRSEPPKSWLGRQRLAVGQG</sequence>
<comment type="caution">
    <text evidence="7">The sequence shown here is derived from an EMBL/GenBank/DDBJ whole genome shotgun (WGS) entry which is preliminary data.</text>
</comment>
<evidence type="ECO:0000313" key="7">
    <source>
        <dbReference type="EMBL" id="KAF2092928.1"/>
    </source>
</evidence>
<dbReference type="OrthoDB" id="2129491at2759"/>
<evidence type="ECO:0000256" key="5">
    <source>
        <dbReference type="SAM" id="MobiDB-lite"/>
    </source>
</evidence>
<evidence type="ECO:0000256" key="3">
    <source>
        <dbReference type="ARBA" id="ARBA00023054"/>
    </source>
</evidence>
<feature type="compositionally biased region" description="Basic and acidic residues" evidence="5">
    <location>
        <begin position="258"/>
        <end position="268"/>
    </location>
</feature>
<feature type="non-terminal residue" evidence="7">
    <location>
        <position position="747"/>
    </location>
</feature>
<dbReference type="GO" id="GO:0031122">
    <property type="term" value="P:cytoplasmic microtubule organization"/>
    <property type="evidence" value="ECO:0007669"/>
    <property type="project" value="TreeGrafter"/>
</dbReference>
<proteinExistence type="predicted"/>
<feature type="domain" description="HOOK N-terminal" evidence="6">
    <location>
        <begin position="10"/>
        <end position="154"/>
    </location>
</feature>
<dbReference type="GO" id="GO:0005737">
    <property type="term" value="C:cytoplasm"/>
    <property type="evidence" value="ECO:0007669"/>
    <property type="project" value="UniProtKB-SubCell"/>
</dbReference>